<accession>A0AAX4P1V1</accession>
<sequence length="1308" mass="148197">MSDQIIALVIWYAKEGLGRHVQVLCSEAIRRKRGDVALQLWRAYGLCLEGSYSEALRELQALSNNQEVALPRILLEIHSHRQARVVDEETLQDLEFYLPKEEQAATERALYFSAVLCWLMGETDKARDYCGSILRVQPKYHRATTLLGWMCGEPVGSAVRADLSHDSIQYFEKALSQGTDDVLAHLGKALCLDLGGDARAAVQSLTELVLHFPWFFPALSEKVQLLIKMEDWDQASEDAQKLLQQDAKNLDGHLFHVFHLLAREGRTSMGLQRLEELCDIMESVEPRNPGLLCRISSLIARLSASNTDILGITRDLMKKACKLAPESSKYLIEHGFQLQLLGEYQEAINLYTQAGQFDDMNPKCLYASLQCQILMGRIPEAQSQLRFLKEMTGEKENVAELRLCEALIINATSKDLTAMLSLVQESFNAQKKDLGRERSGYGAIVELCPPVLLLMAQVLLNHCPSYPDSYMGNTQTNCIEQCIVILELLGRYAPGIAYTQLLQAKSYFLLEKIDAAKMQVTKVLRLNPTDAEAHVLLAQMYIFTENGDLAHQELEQAVSHNFQIRDNTQYRFAKARIQASGGRYESAMDILQELLTSHKNTEGESSGFKFGLLSSKANRPDLSLMYLQLVEMYSKLGRSEDAHKVMKDALKEFRGTHEEMKIILAECDLLLESGKVKKALGKLETVGRDSPYFATCRTAIADIYLKKLGNKEKYAQCYMEIADKEPSVKNLITLGEAFMQIQDPARAISAYENALRLNPRDGQLPSKIGKALISTHDFHRAVDYYERSVRNDPTNLLLQYELAELYFKLRRYDAVQNLCKQILKSGGQGDDYDSQKIKVNLRILLCSMYKEIGDSTASIDSLIMAKDSQVSLIQKAKSERPDQLYCESQKASKICHMIGVDYRNNRMHYKAMEYFEQAKKFEEGNIAVMLDLAKTHLACGNADTCQQYCSQVLRLDHNHEQATMMLAELLFQKEDCETAIFHFQQILGKKPCHYQALCQMIHLLRRTGKLKEVQTYIDAAESENVPGKLDAALYFCKGLHMKYLKGTHLQKALSMLNLARKDRTYGTRAILTMIEIYLNPREGGLWDEIPVNEDDVVAAKTLMQEIKNHSSVEKDVLEAYTLMARKSKPDIEKALQRLVGMTTSNQDNVPVLLAMATAFSLLKQTPKARNQLKRISKMNYSVDDAEAFEQAWLLLIEIYIQGGKYDLAQDLAKKCIKYNKSCGKAWEYIGIIMEKEQAYKDAADKYVKAWKLGNNSDPQLGFRLAFNYLKAKRYVEAIDVCHSILDANPDFPKIKAEVLEKAQANLRA</sequence>
<keyword evidence="11" id="KW-1185">Reference proteome</keyword>
<feature type="domain" description="Tetratricopeptide repeat protein 21A/21B N-terminal ARM repeat" evidence="6">
    <location>
        <begin position="9"/>
        <end position="235"/>
    </location>
</feature>
<dbReference type="Pfam" id="PF25062">
    <property type="entry name" value="ARM_TT21_N"/>
    <property type="match status" value="1"/>
</dbReference>
<dbReference type="GO" id="GO:0030991">
    <property type="term" value="C:intraciliary transport particle A"/>
    <property type="evidence" value="ECO:0007669"/>
    <property type="project" value="TreeGrafter"/>
</dbReference>
<keyword evidence="2" id="KW-0677">Repeat</keyword>
<evidence type="ECO:0000256" key="1">
    <source>
        <dbReference type="ARBA" id="ARBA00010935"/>
    </source>
</evidence>
<dbReference type="InterPro" id="IPR056833">
    <property type="entry name" value="ARM_TT21_N"/>
</dbReference>
<dbReference type="SUPFAM" id="SSF48452">
    <property type="entry name" value="TPR-like"/>
    <property type="match status" value="5"/>
</dbReference>
<feature type="domain" description="Tetratricopeptide repeat protein 21A/21B C-terminal ARM" evidence="7">
    <location>
        <begin position="1099"/>
        <end position="1303"/>
    </location>
</feature>
<dbReference type="EMBL" id="CP151502">
    <property type="protein sequence ID" value="WZN59822.1"/>
    <property type="molecule type" value="Genomic_DNA"/>
</dbReference>
<name>A0AAX4P1V1_9CHLO</name>
<dbReference type="Pfam" id="PF25063">
    <property type="entry name" value="ARM_TT21_C"/>
    <property type="match status" value="1"/>
</dbReference>
<evidence type="ECO:0000256" key="3">
    <source>
        <dbReference type="ARBA" id="ARBA00022803"/>
    </source>
</evidence>
<dbReference type="Gene3D" id="1.25.40.10">
    <property type="entry name" value="Tetratricopeptide repeat domain"/>
    <property type="match status" value="6"/>
</dbReference>
<evidence type="ECO:0000259" key="8">
    <source>
        <dbReference type="Pfam" id="PF25064"/>
    </source>
</evidence>
<evidence type="ECO:0000256" key="2">
    <source>
        <dbReference type="ARBA" id="ARBA00022737"/>
    </source>
</evidence>
<gene>
    <name evidence="10" type="ORF">HKI87_02g13500</name>
</gene>
<feature type="repeat" description="TPR" evidence="4">
    <location>
        <begin position="762"/>
        <end position="795"/>
    </location>
</feature>
<dbReference type="PANTHER" id="PTHR14699:SF0">
    <property type="entry name" value="TETRATRICOPEPTIDE REPEAT PROTEIN 21 HOMOLOG"/>
    <property type="match status" value="1"/>
</dbReference>
<protein>
    <submittedName>
        <fullName evidence="10">Tetratricopeptide repeat domain-containing protein</fullName>
    </submittedName>
</protein>
<dbReference type="GO" id="GO:0035721">
    <property type="term" value="P:intraciliary retrograde transport"/>
    <property type="evidence" value="ECO:0007669"/>
    <property type="project" value="TreeGrafter"/>
</dbReference>
<evidence type="ECO:0000259" key="5">
    <source>
        <dbReference type="Pfam" id="PF25060"/>
    </source>
</evidence>
<dbReference type="GO" id="GO:0005929">
    <property type="term" value="C:cilium"/>
    <property type="evidence" value="ECO:0007669"/>
    <property type="project" value="GOC"/>
</dbReference>
<reference evidence="10 11" key="1">
    <citation type="submission" date="2024-03" db="EMBL/GenBank/DDBJ databases">
        <title>Complete genome sequence of the green alga Chloropicon roscoffensis RCC1871.</title>
        <authorList>
            <person name="Lemieux C."/>
            <person name="Pombert J.-F."/>
            <person name="Otis C."/>
            <person name="Turmel M."/>
        </authorList>
    </citation>
    <scope>NUCLEOTIDE SEQUENCE [LARGE SCALE GENOMIC DNA]</scope>
    <source>
        <strain evidence="10 11">RCC1871</strain>
    </source>
</reference>
<dbReference type="Pfam" id="PF25068">
    <property type="entry name" value="ARM_TT21_4th"/>
    <property type="match status" value="1"/>
</dbReference>
<dbReference type="InterPro" id="IPR056836">
    <property type="entry name" value="ARM_TT21_4th"/>
</dbReference>
<evidence type="ECO:0000313" key="10">
    <source>
        <dbReference type="EMBL" id="WZN59822.1"/>
    </source>
</evidence>
<feature type="domain" description="Tetratricopeptide repeat protein 21A/21B second ARM" evidence="5">
    <location>
        <begin position="272"/>
        <end position="542"/>
    </location>
</feature>
<dbReference type="SMART" id="SM00028">
    <property type="entry name" value="TPR"/>
    <property type="match status" value="15"/>
</dbReference>
<dbReference type="FunFam" id="1.25.40.10:FF:000377">
    <property type="entry name" value="Tetratricopeptide repeat domain 21B"/>
    <property type="match status" value="1"/>
</dbReference>
<keyword evidence="3 4" id="KW-0802">TPR repeat</keyword>
<organism evidence="10 11">
    <name type="scientific">Chloropicon roscoffensis</name>
    <dbReference type="NCBI Taxonomy" id="1461544"/>
    <lineage>
        <taxon>Eukaryota</taxon>
        <taxon>Viridiplantae</taxon>
        <taxon>Chlorophyta</taxon>
        <taxon>Chloropicophyceae</taxon>
        <taxon>Chloropicales</taxon>
        <taxon>Chloropicaceae</taxon>
        <taxon>Chloropicon</taxon>
    </lineage>
</organism>
<feature type="domain" description="Tetratricopeptide repeat protein 21A/21B fifth ARM repeats" evidence="8">
    <location>
        <begin position="960"/>
        <end position="1078"/>
    </location>
</feature>
<evidence type="ECO:0000259" key="7">
    <source>
        <dbReference type="Pfam" id="PF25063"/>
    </source>
</evidence>
<dbReference type="InterPro" id="IPR056834">
    <property type="entry name" value="ARM_TT21_C"/>
</dbReference>
<proteinExistence type="inferred from homology"/>
<evidence type="ECO:0000259" key="9">
    <source>
        <dbReference type="Pfam" id="PF25068"/>
    </source>
</evidence>
<dbReference type="InterPro" id="IPR056835">
    <property type="entry name" value="ARM_TT21_5th"/>
</dbReference>
<evidence type="ECO:0000259" key="6">
    <source>
        <dbReference type="Pfam" id="PF25062"/>
    </source>
</evidence>
<dbReference type="Proteomes" id="UP001472866">
    <property type="component" value="Chromosome 02"/>
</dbReference>
<dbReference type="InterPro" id="IPR056832">
    <property type="entry name" value="ARM_TT21_2nd"/>
</dbReference>
<dbReference type="PROSITE" id="PS50005">
    <property type="entry name" value="TPR"/>
    <property type="match status" value="2"/>
</dbReference>
<dbReference type="Pfam" id="PF25064">
    <property type="entry name" value="ARM_TT21_5th"/>
    <property type="match status" value="1"/>
</dbReference>
<dbReference type="InterPro" id="IPR040364">
    <property type="entry name" value="TTC21A/TTC21B"/>
</dbReference>
<feature type="domain" description="Tetratricopeptide repeat protein 21A/21B fourth ARM" evidence="9">
    <location>
        <begin position="764"/>
        <end position="918"/>
    </location>
</feature>
<feature type="repeat" description="TPR" evidence="4">
    <location>
        <begin position="728"/>
        <end position="761"/>
    </location>
</feature>
<dbReference type="Pfam" id="PF25058">
    <property type="entry name" value="ARM_TT21"/>
    <property type="match status" value="1"/>
</dbReference>
<comment type="similarity">
    <text evidence="1">Belongs to the TTC21 family.</text>
</comment>
<dbReference type="PANTHER" id="PTHR14699">
    <property type="entry name" value="STI2 PROTEIN-RELATED"/>
    <property type="match status" value="1"/>
</dbReference>
<dbReference type="InterPro" id="IPR011990">
    <property type="entry name" value="TPR-like_helical_dom_sf"/>
</dbReference>
<dbReference type="Pfam" id="PF25060">
    <property type="entry name" value="ARM_TT21_2nd"/>
    <property type="match status" value="1"/>
</dbReference>
<dbReference type="InterPro" id="IPR019734">
    <property type="entry name" value="TPR_rpt"/>
</dbReference>
<evidence type="ECO:0000313" key="11">
    <source>
        <dbReference type="Proteomes" id="UP001472866"/>
    </source>
</evidence>
<dbReference type="Pfam" id="PF13181">
    <property type="entry name" value="TPR_8"/>
    <property type="match status" value="1"/>
</dbReference>
<evidence type="ECO:0000256" key="4">
    <source>
        <dbReference type="PROSITE-ProRule" id="PRU00339"/>
    </source>
</evidence>
<dbReference type="GO" id="GO:0061512">
    <property type="term" value="P:protein localization to cilium"/>
    <property type="evidence" value="ECO:0007669"/>
    <property type="project" value="TreeGrafter"/>
</dbReference>